<dbReference type="AlphaFoldDB" id="A0A3D9ZHH0"/>
<organism evidence="1 2">
    <name type="scientific">Asanoa ferruginea</name>
    <dbReference type="NCBI Taxonomy" id="53367"/>
    <lineage>
        <taxon>Bacteria</taxon>
        <taxon>Bacillati</taxon>
        <taxon>Actinomycetota</taxon>
        <taxon>Actinomycetes</taxon>
        <taxon>Micromonosporales</taxon>
        <taxon>Micromonosporaceae</taxon>
        <taxon>Asanoa</taxon>
    </lineage>
</organism>
<name>A0A3D9ZHH0_9ACTN</name>
<sequence length="165" mass="17222">MPSQSAPGDPLSYPIHGFPNVAIDAFTADQWELLVRLPGRVIVAATHTGNSGRTVQEGLAGLEAMAAGRAFDSDLVRAVVAAVYAERLPNGPTRPAGDLLDECRAAVRILGRADPADSAAYRQWVQSIAARVCAGGRGVRGPAAEQLGPADRRFLADLGHALGMV</sequence>
<dbReference type="EMBL" id="QUMQ01000001">
    <property type="protein sequence ID" value="REF96866.1"/>
    <property type="molecule type" value="Genomic_DNA"/>
</dbReference>
<protein>
    <submittedName>
        <fullName evidence="1">Uncharacterized protein</fullName>
    </submittedName>
</protein>
<dbReference type="Proteomes" id="UP000256913">
    <property type="component" value="Unassembled WGS sequence"/>
</dbReference>
<dbReference type="OrthoDB" id="3368289at2"/>
<gene>
    <name evidence="1" type="ORF">DFJ67_2859</name>
</gene>
<reference evidence="1 2" key="1">
    <citation type="submission" date="2018-08" db="EMBL/GenBank/DDBJ databases">
        <title>Sequencing the genomes of 1000 actinobacteria strains.</title>
        <authorList>
            <person name="Klenk H.-P."/>
        </authorList>
    </citation>
    <scope>NUCLEOTIDE SEQUENCE [LARGE SCALE GENOMIC DNA]</scope>
    <source>
        <strain evidence="1 2">DSM 44099</strain>
    </source>
</reference>
<dbReference type="RefSeq" id="WP_116068309.1">
    <property type="nucleotide sequence ID" value="NZ_BONB01000026.1"/>
</dbReference>
<proteinExistence type="predicted"/>
<accession>A0A3D9ZHH0</accession>
<comment type="caution">
    <text evidence="1">The sequence shown here is derived from an EMBL/GenBank/DDBJ whole genome shotgun (WGS) entry which is preliminary data.</text>
</comment>
<evidence type="ECO:0000313" key="1">
    <source>
        <dbReference type="EMBL" id="REF96866.1"/>
    </source>
</evidence>
<keyword evidence="2" id="KW-1185">Reference proteome</keyword>
<evidence type="ECO:0000313" key="2">
    <source>
        <dbReference type="Proteomes" id="UP000256913"/>
    </source>
</evidence>